<name>A0A6L9JX02_PHOLM</name>
<dbReference type="AlphaFoldDB" id="A0A6L9JX02"/>
<sequence>MRKPITLDDAKYRTGLAISLYEVITDIAAKEEYSSTLADLIALAGDINYEVYRSLEAALASRGEE</sequence>
<dbReference type="EMBL" id="WSFA01000087">
    <property type="protein sequence ID" value="NDL41441.1"/>
    <property type="molecule type" value="Genomic_DNA"/>
</dbReference>
<proteinExistence type="predicted"/>
<accession>A0A6L9JX02</accession>
<protein>
    <submittedName>
        <fullName evidence="1">Uncharacterized protein</fullName>
    </submittedName>
</protein>
<dbReference type="Proteomes" id="UP000479300">
    <property type="component" value="Unassembled WGS sequence"/>
</dbReference>
<evidence type="ECO:0000313" key="1">
    <source>
        <dbReference type="EMBL" id="NDL41441.1"/>
    </source>
</evidence>
<organism evidence="1 2">
    <name type="scientific">Photorhabdus laumondii subsp. laumondii</name>
    <name type="common">Photorhabdus luminescens subsp. laumondii</name>
    <dbReference type="NCBI Taxonomy" id="141679"/>
    <lineage>
        <taxon>Bacteria</taxon>
        <taxon>Pseudomonadati</taxon>
        <taxon>Pseudomonadota</taxon>
        <taxon>Gammaproteobacteria</taxon>
        <taxon>Enterobacterales</taxon>
        <taxon>Morganellaceae</taxon>
        <taxon>Photorhabdus</taxon>
    </lineage>
</organism>
<evidence type="ECO:0000313" key="2">
    <source>
        <dbReference type="Proteomes" id="UP000479300"/>
    </source>
</evidence>
<comment type="caution">
    <text evidence="1">The sequence shown here is derived from an EMBL/GenBank/DDBJ whole genome shotgun (WGS) entry which is preliminary data.</text>
</comment>
<gene>
    <name evidence="1" type="ORF">GPY51_22520</name>
</gene>
<reference evidence="1 2" key="1">
    <citation type="submission" date="2019-12" db="EMBL/GenBank/DDBJ databases">
        <title>Engineering Photorhabdus to improve their lethality against agricultural pests.</title>
        <authorList>
            <person name="Machado R.A.R."/>
        </authorList>
    </citation>
    <scope>NUCLEOTIDE SEQUENCE [LARGE SCALE GENOMIC DNA]</scope>
    <source>
        <strain evidence="1 2">EN01</strain>
    </source>
</reference>
<dbReference type="RefSeq" id="WP_112871971.1">
    <property type="nucleotide sequence ID" value="NZ_CAWPHK010000091.1"/>
</dbReference>